<protein>
    <recommendedName>
        <fullName evidence="3">Periplasmic heavy metal sensor</fullName>
    </recommendedName>
</protein>
<name>A0ABT3B9P6_9RHOB</name>
<comment type="caution">
    <text evidence="1">The sequence shown here is derived from an EMBL/GenBank/DDBJ whole genome shotgun (WGS) entry which is preliminary data.</text>
</comment>
<dbReference type="EMBL" id="JALIEB010000001">
    <property type="protein sequence ID" value="MCV3269858.1"/>
    <property type="molecule type" value="Genomic_DNA"/>
</dbReference>
<gene>
    <name evidence="1" type="ORF">MUB52_00320</name>
</gene>
<keyword evidence="2" id="KW-1185">Reference proteome</keyword>
<evidence type="ECO:0000313" key="2">
    <source>
        <dbReference type="Proteomes" id="UP001208690"/>
    </source>
</evidence>
<evidence type="ECO:0000313" key="1">
    <source>
        <dbReference type="EMBL" id="MCV3269858.1"/>
    </source>
</evidence>
<proteinExistence type="predicted"/>
<organism evidence="1 2">
    <name type="scientific">Roseobacter sinensis</name>
    <dbReference type="NCBI Taxonomy" id="2931391"/>
    <lineage>
        <taxon>Bacteria</taxon>
        <taxon>Pseudomonadati</taxon>
        <taxon>Pseudomonadota</taxon>
        <taxon>Alphaproteobacteria</taxon>
        <taxon>Rhodobacterales</taxon>
        <taxon>Roseobacteraceae</taxon>
        <taxon>Roseobacter</taxon>
    </lineage>
</organism>
<dbReference type="Gene3D" id="1.20.120.1490">
    <property type="match status" value="1"/>
</dbReference>
<reference evidence="1 2" key="1">
    <citation type="submission" date="2022-04" db="EMBL/GenBank/DDBJ databases">
        <title>Roseobacter sp. WL0113 is a bacterium isolated from neritic sediment.</title>
        <authorList>
            <person name="Wang L."/>
            <person name="He W."/>
            <person name="Zhang D.-F."/>
        </authorList>
    </citation>
    <scope>NUCLEOTIDE SEQUENCE [LARGE SCALE GENOMIC DNA]</scope>
    <source>
        <strain evidence="1 2">WL0113</strain>
    </source>
</reference>
<sequence length="181" mass="18894">MTSAVKWSFVAALVATGLVADTAHDAAPYAGQDTRAIATLSAQDVDDLLAGRGWGFALAAELNGYPGPTHVLELADALALTAEQRAAVEDIFARMNADARRLGAELVAAEAALGASFAEDKVDSAVLTALVAEAGRIEADLRAVHLAAHLETKPLMSRHQVMLYNQARGYRGGGHGGHDHD</sequence>
<dbReference type="RefSeq" id="WP_263842190.1">
    <property type="nucleotide sequence ID" value="NZ_JALIEB010000001.1"/>
</dbReference>
<evidence type="ECO:0008006" key="3">
    <source>
        <dbReference type="Google" id="ProtNLM"/>
    </source>
</evidence>
<accession>A0ABT3B9P6</accession>
<dbReference type="Proteomes" id="UP001208690">
    <property type="component" value="Unassembled WGS sequence"/>
</dbReference>